<feature type="coiled-coil region" evidence="1">
    <location>
        <begin position="32"/>
        <end position="80"/>
    </location>
</feature>
<accession>A0AAJ2EWC0</accession>
<dbReference type="AlphaFoldDB" id="A0AAJ2EWC0"/>
<evidence type="ECO:0000313" key="4">
    <source>
        <dbReference type="Proteomes" id="UP001268036"/>
    </source>
</evidence>
<feature type="region of interest" description="Disordered" evidence="2">
    <location>
        <begin position="1"/>
        <end position="23"/>
    </location>
</feature>
<keyword evidence="3" id="KW-0378">Hydrolase</keyword>
<evidence type="ECO:0000256" key="2">
    <source>
        <dbReference type="SAM" id="MobiDB-lite"/>
    </source>
</evidence>
<keyword evidence="3" id="KW-0540">Nuclease</keyword>
<evidence type="ECO:0000313" key="3">
    <source>
        <dbReference type="EMBL" id="MDR6234597.1"/>
    </source>
</evidence>
<dbReference type="Proteomes" id="UP001268036">
    <property type="component" value="Unassembled WGS sequence"/>
</dbReference>
<organism evidence="3 4">
    <name type="scientific">Pseudomonas oryzihabitans</name>
    <dbReference type="NCBI Taxonomy" id="47885"/>
    <lineage>
        <taxon>Bacteria</taxon>
        <taxon>Pseudomonadati</taxon>
        <taxon>Pseudomonadota</taxon>
        <taxon>Gammaproteobacteria</taxon>
        <taxon>Pseudomonadales</taxon>
        <taxon>Pseudomonadaceae</taxon>
        <taxon>Pseudomonas</taxon>
    </lineage>
</organism>
<gene>
    <name evidence="3" type="ORF">QE440_002338</name>
</gene>
<evidence type="ECO:0000256" key="1">
    <source>
        <dbReference type="SAM" id="Coils"/>
    </source>
</evidence>
<dbReference type="EMBL" id="JAVJAF010000001">
    <property type="protein sequence ID" value="MDR6234597.1"/>
    <property type="molecule type" value="Genomic_DNA"/>
</dbReference>
<reference evidence="3" key="1">
    <citation type="submission" date="2023-08" db="EMBL/GenBank/DDBJ databases">
        <title>Functional and genomic diversity of the sorghum phyllosphere microbiome.</title>
        <authorList>
            <person name="Shade A."/>
        </authorList>
    </citation>
    <scope>NUCLEOTIDE SEQUENCE</scope>
    <source>
        <strain evidence="3">SORGH_AS_0201</strain>
    </source>
</reference>
<keyword evidence="1" id="KW-0175">Coiled coil</keyword>
<sequence length="115" mass="12456">MVAEKPRMQPLPLPAAPNLTRETTAPMLDNTLSELETAIRDLLQRNQRLTARTQELEQALAAAREENDTLQLSLLEQEEAGASTRQRVEGLLALLAAGAPVAHAVAEQPVPADVE</sequence>
<comment type="caution">
    <text evidence="3">The sequence shown here is derived from an EMBL/GenBank/DDBJ whole genome shotgun (WGS) entry which is preliminary data.</text>
</comment>
<keyword evidence="3" id="KW-0269">Exonuclease</keyword>
<name>A0AAJ2EWC0_9PSED</name>
<protein>
    <submittedName>
        <fullName evidence="3">DNA repair exonuclease SbcCD ATPase subunit</fullName>
    </submittedName>
</protein>
<proteinExistence type="predicted"/>
<dbReference type="GO" id="GO:0004527">
    <property type="term" value="F:exonuclease activity"/>
    <property type="evidence" value="ECO:0007669"/>
    <property type="project" value="UniProtKB-KW"/>
</dbReference>